<dbReference type="GO" id="GO:0005634">
    <property type="term" value="C:nucleus"/>
    <property type="evidence" value="ECO:0007669"/>
    <property type="project" value="UniProtKB-SubCell"/>
</dbReference>
<protein>
    <submittedName>
        <fullName evidence="8">Homeobox-domain-containing protein</fullName>
    </submittedName>
</protein>
<evidence type="ECO:0000256" key="4">
    <source>
        <dbReference type="PROSITE-ProRule" id="PRU00108"/>
    </source>
</evidence>
<dbReference type="EMBL" id="MU155130">
    <property type="protein sequence ID" value="KAF9486507.1"/>
    <property type="molecule type" value="Genomic_DNA"/>
</dbReference>
<dbReference type="InterPro" id="IPR001356">
    <property type="entry name" value="HD"/>
</dbReference>
<feature type="domain" description="Homeobox" evidence="7">
    <location>
        <begin position="168"/>
        <end position="228"/>
    </location>
</feature>
<evidence type="ECO:0000256" key="1">
    <source>
        <dbReference type="ARBA" id="ARBA00023125"/>
    </source>
</evidence>
<dbReference type="Pfam" id="PF00046">
    <property type="entry name" value="Homeodomain"/>
    <property type="match status" value="3"/>
</dbReference>
<feature type="region of interest" description="Disordered" evidence="6">
    <location>
        <begin position="289"/>
        <end position="325"/>
    </location>
</feature>
<feature type="region of interest" description="Disordered" evidence="6">
    <location>
        <begin position="1"/>
        <end position="32"/>
    </location>
</feature>
<evidence type="ECO:0000313" key="8">
    <source>
        <dbReference type="EMBL" id="KAF9486507.1"/>
    </source>
</evidence>
<evidence type="ECO:0000256" key="6">
    <source>
        <dbReference type="SAM" id="MobiDB-lite"/>
    </source>
</evidence>
<feature type="domain" description="Homeobox" evidence="7">
    <location>
        <begin position="317"/>
        <end position="377"/>
    </location>
</feature>
<dbReference type="InterPro" id="IPR017970">
    <property type="entry name" value="Homeobox_CS"/>
</dbReference>
<dbReference type="Gene3D" id="1.10.10.60">
    <property type="entry name" value="Homeodomain-like"/>
    <property type="match status" value="3"/>
</dbReference>
<feature type="compositionally biased region" description="Acidic residues" evidence="6">
    <location>
        <begin position="420"/>
        <end position="440"/>
    </location>
</feature>
<keyword evidence="1 4" id="KW-0238">DNA-binding</keyword>
<comment type="caution">
    <text evidence="8">The sequence shown here is derived from an EMBL/GenBank/DDBJ whole genome shotgun (WGS) entry which is preliminary data.</text>
</comment>
<comment type="subcellular location">
    <subcellularLocation>
        <location evidence="4 5">Nucleus</location>
    </subcellularLocation>
</comment>
<feature type="region of interest" description="Disordered" evidence="6">
    <location>
        <begin position="71"/>
        <end position="155"/>
    </location>
</feature>
<organism evidence="8 9">
    <name type="scientific">Pholiota conissans</name>
    <dbReference type="NCBI Taxonomy" id="109636"/>
    <lineage>
        <taxon>Eukaryota</taxon>
        <taxon>Fungi</taxon>
        <taxon>Dikarya</taxon>
        <taxon>Basidiomycota</taxon>
        <taxon>Agaricomycotina</taxon>
        <taxon>Agaricomycetes</taxon>
        <taxon>Agaricomycetidae</taxon>
        <taxon>Agaricales</taxon>
        <taxon>Agaricineae</taxon>
        <taxon>Strophariaceae</taxon>
        <taxon>Pholiota</taxon>
    </lineage>
</organism>
<dbReference type="GO" id="GO:0000978">
    <property type="term" value="F:RNA polymerase II cis-regulatory region sequence-specific DNA binding"/>
    <property type="evidence" value="ECO:0007669"/>
    <property type="project" value="TreeGrafter"/>
</dbReference>
<dbReference type="Proteomes" id="UP000807469">
    <property type="component" value="Unassembled WGS sequence"/>
</dbReference>
<feature type="DNA-binding region" description="Homeobox" evidence="4">
    <location>
        <begin position="24"/>
        <end position="83"/>
    </location>
</feature>
<feature type="region of interest" description="Disordered" evidence="6">
    <location>
        <begin position="222"/>
        <end position="241"/>
    </location>
</feature>
<dbReference type="InterPro" id="IPR009057">
    <property type="entry name" value="Homeodomain-like_sf"/>
</dbReference>
<dbReference type="SUPFAM" id="SSF46689">
    <property type="entry name" value="Homeodomain-like"/>
    <property type="match status" value="3"/>
</dbReference>
<dbReference type="PROSITE" id="PS00027">
    <property type="entry name" value="HOMEOBOX_1"/>
    <property type="match status" value="2"/>
</dbReference>
<reference evidence="8" key="1">
    <citation type="submission" date="2020-11" db="EMBL/GenBank/DDBJ databases">
        <authorList>
            <consortium name="DOE Joint Genome Institute"/>
            <person name="Ahrendt S."/>
            <person name="Riley R."/>
            <person name="Andreopoulos W."/>
            <person name="Labutti K."/>
            <person name="Pangilinan J."/>
            <person name="Ruiz-Duenas F.J."/>
            <person name="Barrasa J.M."/>
            <person name="Sanchez-Garcia M."/>
            <person name="Camarero S."/>
            <person name="Miyauchi S."/>
            <person name="Serrano A."/>
            <person name="Linde D."/>
            <person name="Babiker R."/>
            <person name="Drula E."/>
            <person name="Ayuso-Fernandez I."/>
            <person name="Pacheco R."/>
            <person name="Padilla G."/>
            <person name="Ferreira P."/>
            <person name="Barriuso J."/>
            <person name="Kellner H."/>
            <person name="Castanera R."/>
            <person name="Alfaro M."/>
            <person name="Ramirez L."/>
            <person name="Pisabarro A.G."/>
            <person name="Kuo A."/>
            <person name="Tritt A."/>
            <person name="Lipzen A."/>
            <person name="He G."/>
            <person name="Yan M."/>
            <person name="Ng V."/>
            <person name="Cullen D."/>
            <person name="Martin F."/>
            <person name="Rosso M.-N."/>
            <person name="Henrissat B."/>
            <person name="Hibbett D."/>
            <person name="Martinez A.T."/>
            <person name="Grigoriev I.V."/>
        </authorList>
    </citation>
    <scope>NUCLEOTIDE SEQUENCE</scope>
    <source>
        <strain evidence="8">CIRM-BRFM 674</strain>
    </source>
</reference>
<keyword evidence="2 4" id="KW-0371">Homeobox</keyword>
<sequence>MSPPFDAWAADPPHAPPTNPAAQNKKPRHRHSPLQLAALNELFDQNEHPPLEQRTALADRLGMETKTVNAWFQNKRASSKKRVRGGPAVVYEPAPPTNTPPALHTSPVPRHHHEYHSRHQDLDDLPDDEYSSLDTQHSRSASVTPSDYPSPFYPGHPDQAHFYADSDSMPRRMRMRPSSEQTDELKKLYNINPHPTTEQRQVLSANIGMRYQSITNWFQNQRSLAKKRKEDDPEPSLPMVAPKAEYPHDARQYSAFPPPSHMHPSLGLPPPTSHPSLIHASLLRRSPSISPAMEDRSPRRSSSHRSITPYGSNMSASFSRPRRSRPEPYQLDALKELFAKTSTPTIEERSALALEIGMDVGKVTNWFRNLRQMARKRAKKSGSGDDEDDDSFLGRDPYSASASRFGTPSFGSSSSSMNDDSMDMDADDYDIDNGSEDEYQEAVTPSPETSPSPPPAAAVDSPPANGYNGRFERLDLPYPVQLDKVSEKQFSGIRVEDALLLLSFHHHIVHYHLIDNLRQPSTGETTPPNQQKILPYPSTSVRDLNSFSVLTFFF</sequence>
<gene>
    <name evidence="8" type="ORF">BDN70DRAFT_916290</name>
</gene>
<feature type="region of interest" description="Disordered" evidence="6">
    <location>
        <begin position="376"/>
        <end position="468"/>
    </location>
</feature>
<proteinExistence type="predicted"/>
<evidence type="ECO:0000256" key="3">
    <source>
        <dbReference type="ARBA" id="ARBA00023242"/>
    </source>
</evidence>
<dbReference type="InterPro" id="IPR050460">
    <property type="entry name" value="Distal-less_Homeobox_TF"/>
</dbReference>
<dbReference type="GO" id="GO:0000981">
    <property type="term" value="F:DNA-binding transcription factor activity, RNA polymerase II-specific"/>
    <property type="evidence" value="ECO:0007669"/>
    <property type="project" value="InterPro"/>
</dbReference>
<keyword evidence="9" id="KW-1185">Reference proteome</keyword>
<feature type="compositionally biased region" description="Polar residues" evidence="6">
    <location>
        <begin position="132"/>
        <end position="147"/>
    </location>
</feature>
<dbReference type="CDD" id="cd00086">
    <property type="entry name" value="homeodomain"/>
    <property type="match status" value="3"/>
</dbReference>
<evidence type="ECO:0000256" key="2">
    <source>
        <dbReference type="ARBA" id="ARBA00023155"/>
    </source>
</evidence>
<evidence type="ECO:0000259" key="7">
    <source>
        <dbReference type="PROSITE" id="PS50071"/>
    </source>
</evidence>
<name>A0A9P5ZDY9_9AGAR</name>
<dbReference type="PANTHER" id="PTHR24327:SF41">
    <property type="entry name" value="BRAIN-SPECIFIC HOMEOBOX PROTEIN"/>
    <property type="match status" value="1"/>
</dbReference>
<accession>A0A9P5ZDY9</accession>
<dbReference type="PROSITE" id="PS50071">
    <property type="entry name" value="HOMEOBOX_2"/>
    <property type="match status" value="3"/>
</dbReference>
<evidence type="ECO:0000256" key="5">
    <source>
        <dbReference type="RuleBase" id="RU000682"/>
    </source>
</evidence>
<dbReference type="OrthoDB" id="6159439at2759"/>
<feature type="DNA-binding region" description="Homeobox" evidence="4">
    <location>
        <begin position="170"/>
        <end position="229"/>
    </location>
</feature>
<dbReference type="AlphaFoldDB" id="A0A9P5ZDY9"/>
<keyword evidence="3 4" id="KW-0539">Nucleus</keyword>
<feature type="compositionally biased region" description="Polar residues" evidence="6">
    <location>
        <begin position="400"/>
        <end position="411"/>
    </location>
</feature>
<feature type="compositionally biased region" description="Low complexity" evidence="6">
    <location>
        <begin position="1"/>
        <end position="12"/>
    </location>
</feature>
<dbReference type="SMART" id="SM00389">
    <property type="entry name" value="HOX"/>
    <property type="match status" value="3"/>
</dbReference>
<evidence type="ECO:0000313" key="9">
    <source>
        <dbReference type="Proteomes" id="UP000807469"/>
    </source>
</evidence>
<dbReference type="PANTHER" id="PTHR24327">
    <property type="entry name" value="HOMEOBOX PROTEIN"/>
    <property type="match status" value="1"/>
</dbReference>
<feature type="domain" description="Homeobox" evidence="7">
    <location>
        <begin position="22"/>
        <end position="82"/>
    </location>
</feature>
<feature type="region of interest" description="Disordered" evidence="6">
    <location>
        <begin position="250"/>
        <end position="277"/>
    </location>
</feature>
<feature type="compositionally biased region" description="Pro residues" evidence="6">
    <location>
        <begin position="256"/>
        <end position="273"/>
    </location>
</feature>
<feature type="DNA-binding region" description="Homeobox" evidence="4">
    <location>
        <begin position="319"/>
        <end position="378"/>
    </location>
</feature>